<sequence length="569" mass="64221">MANNVMKMFQSGNCQRMSTNSELSSECSNGDLYGDFWSSYGFCHESPSDNQSYVPEFMGIDHDMHFDMVSDAYHLVEKPKSGFQEEDDPEKSLESEICELLGHDNSKSKPVSFPYFEIINGDGQQSELQSCSNGEEITEHMDEGRGGLSTEEVMKIAAAHYIQFSTDQEGESSILMHSMSLTYAGLNGNEIKNVELAGLLLAAAEKASNQQYDRSSNLLRQCMALSSSTGNTVQRVVHYFSDALQERIYQETGRCSFKGSKNSGVPGEDVIRRMLSNHPVQLILHQKLPFAHLLECPSIQTILESVELVTRVHVIDLSIKHGTPWTLLMQALATRSNPVEYLKISAVGSSEKAISETGKWLKDFAETLNIVLDFKPVIVPNVKELKEDMFEIKEDEAIAVYSAFVVNTMVVKPDNLENLLRVIRRLKPCIMTVFDVEANHNSPNFITRFTESLFYFSAFFDCIDSCMDEDDPYRMHLEGNDFSQGIRSIVATEGEERVVRHVGIGVWRSFFARFGMVEVEHSEWSKYQANLLVKQLPQGISCNYGRNGKSLVIKWKGTPLHFISAWRFN</sequence>
<organism evidence="4 5">
    <name type="scientific">Dioscorea cayennensis subsp. rotundata</name>
    <name type="common">White Guinea yam</name>
    <name type="synonym">Dioscorea rotundata</name>
    <dbReference type="NCBI Taxonomy" id="55577"/>
    <lineage>
        <taxon>Eukaryota</taxon>
        <taxon>Viridiplantae</taxon>
        <taxon>Streptophyta</taxon>
        <taxon>Embryophyta</taxon>
        <taxon>Tracheophyta</taxon>
        <taxon>Spermatophyta</taxon>
        <taxon>Magnoliopsida</taxon>
        <taxon>Liliopsida</taxon>
        <taxon>Dioscoreales</taxon>
        <taxon>Dioscoreaceae</taxon>
        <taxon>Dioscorea</taxon>
    </lineage>
</organism>
<comment type="similarity">
    <text evidence="3">Belongs to the GRAS family.</text>
</comment>
<protein>
    <submittedName>
        <fullName evidence="5">DELLA protein RGL1-like</fullName>
    </submittedName>
</protein>
<feature type="short sequence motif" description="VHIID" evidence="3">
    <location>
        <begin position="312"/>
        <end position="316"/>
    </location>
</feature>
<dbReference type="Proteomes" id="UP001515500">
    <property type="component" value="Chromosome 7"/>
</dbReference>
<keyword evidence="1" id="KW-0805">Transcription regulation</keyword>
<dbReference type="InterPro" id="IPR005202">
    <property type="entry name" value="TF_GRAS"/>
</dbReference>
<accession>A0AB40BNC6</accession>
<feature type="region of interest" description="SAW" evidence="3">
    <location>
        <begin position="491"/>
        <end position="567"/>
    </location>
</feature>
<evidence type="ECO:0000256" key="3">
    <source>
        <dbReference type="PROSITE-ProRule" id="PRU01191"/>
    </source>
</evidence>
<dbReference type="Pfam" id="PF03514">
    <property type="entry name" value="GRAS"/>
    <property type="match status" value="1"/>
</dbReference>
<dbReference type="PANTHER" id="PTHR31636">
    <property type="entry name" value="OSJNBA0084A10.13 PROTEIN-RELATED"/>
    <property type="match status" value="1"/>
</dbReference>
<evidence type="ECO:0000256" key="2">
    <source>
        <dbReference type="ARBA" id="ARBA00023163"/>
    </source>
</evidence>
<reference evidence="5" key="1">
    <citation type="submission" date="2025-08" db="UniProtKB">
        <authorList>
            <consortium name="RefSeq"/>
        </authorList>
    </citation>
    <scope>IDENTIFICATION</scope>
</reference>
<feature type="region of interest" description="Leucine repeat II (LRII)" evidence="3">
    <location>
        <begin position="356"/>
        <end position="388"/>
    </location>
</feature>
<dbReference type="AlphaFoldDB" id="A0AB40BNC6"/>
<name>A0AB40BNC6_DIOCR</name>
<keyword evidence="4" id="KW-1185">Reference proteome</keyword>
<evidence type="ECO:0000256" key="1">
    <source>
        <dbReference type="ARBA" id="ARBA00023015"/>
    </source>
</evidence>
<proteinExistence type="inferred from homology"/>
<dbReference type="PROSITE" id="PS50985">
    <property type="entry name" value="GRAS"/>
    <property type="match status" value="1"/>
</dbReference>
<evidence type="ECO:0000313" key="4">
    <source>
        <dbReference type="Proteomes" id="UP001515500"/>
    </source>
</evidence>
<comment type="caution">
    <text evidence="3">Lacks conserved residue(s) required for the propagation of feature annotation.</text>
</comment>
<dbReference type="GeneID" id="120264708"/>
<gene>
    <name evidence="5" type="primary">LOC120264708</name>
</gene>
<dbReference type="RefSeq" id="XP_039128465.1">
    <property type="nucleotide sequence ID" value="XM_039272531.1"/>
</dbReference>
<evidence type="ECO:0000313" key="5">
    <source>
        <dbReference type="RefSeq" id="XP_039128465.1"/>
    </source>
</evidence>
<keyword evidence="2" id="KW-0804">Transcription</keyword>